<accession>A0A1Y5TL19</accession>
<dbReference type="Proteomes" id="UP000193870">
    <property type="component" value="Unassembled WGS sequence"/>
</dbReference>
<evidence type="ECO:0000256" key="8">
    <source>
        <dbReference type="RuleBase" id="RU363041"/>
    </source>
</evidence>
<dbReference type="Pfam" id="PF01925">
    <property type="entry name" value="TauE"/>
    <property type="match status" value="1"/>
</dbReference>
<feature type="transmembrane region" description="Helical" evidence="8">
    <location>
        <begin position="97"/>
        <end position="115"/>
    </location>
</feature>
<dbReference type="STRING" id="315423.SAMN04488020_11310"/>
<dbReference type="GO" id="GO:0005886">
    <property type="term" value="C:plasma membrane"/>
    <property type="evidence" value="ECO:0007669"/>
    <property type="project" value="UniProtKB-SubCell"/>
</dbReference>
<feature type="transmembrane region" description="Helical" evidence="8">
    <location>
        <begin position="164"/>
        <end position="183"/>
    </location>
</feature>
<evidence type="ECO:0000313" key="10">
    <source>
        <dbReference type="Proteomes" id="UP000193870"/>
    </source>
</evidence>
<dbReference type="InterPro" id="IPR002781">
    <property type="entry name" value="TM_pro_TauE-like"/>
</dbReference>
<keyword evidence="7 8" id="KW-0472">Membrane</keyword>
<feature type="transmembrane region" description="Helical" evidence="8">
    <location>
        <begin position="70"/>
        <end position="91"/>
    </location>
</feature>
<keyword evidence="10" id="KW-1185">Reference proteome</keyword>
<dbReference type="RefSeq" id="WP_085855276.1">
    <property type="nucleotide sequence ID" value="NZ_FOPF01000013.1"/>
</dbReference>
<feature type="transmembrane region" description="Helical" evidence="8">
    <location>
        <begin position="29"/>
        <end position="49"/>
    </location>
</feature>
<keyword evidence="4 8" id="KW-1003">Cell membrane</keyword>
<dbReference type="AlphaFoldDB" id="A0A1Y5TL19"/>
<reference evidence="9 10" key="1">
    <citation type="submission" date="2017-03" db="EMBL/GenBank/DDBJ databases">
        <authorList>
            <person name="Afonso C.L."/>
            <person name="Miller P.J."/>
            <person name="Scott M.A."/>
            <person name="Spackman E."/>
            <person name="Goraichik I."/>
            <person name="Dimitrov K.M."/>
            <person name="Suarez D.L."/>
            <person name="Swayne D.E."/>
        </authorList>
    </citation>
    <scope>NUCLEOTIDE SEQUENCE [LARGE SCALE GENOMIC DNA]</scope>
    <source>
        <strain evidence="9 10">CECT 7066</strain>
    </source>
</reference>
<feature type="transmembrane region" description="Helical" evidence="8">
    <location>
        <begin position="227"/>
        <end position="248"/>
    </location>
</feature>
<dbReference type="PANTHER" id="PTHR30269">
    <property type="entry name" value="TRANSMEMBRANE PROTEIN YFCA"/>
    <property type="match status" value="1"/>
</dbReference>
<evidence type="ECO:0000256" key="1">
    <source>
        <dbReference type="ARBA" id="ARBA00004651"/>
    </source>
</evidence>
<comment type="subcellular location">
    <subcellularLocation>
        <location evidence="1 8">Cell membrane</location>
        <topology evidence="1 8">Multi-pass membrane protein</topology>
    </subcellularLocation>
</comment>
<evidence type="ECO:0000256" key="6">
    <source>
        <dbReference type="ARBA" id="ARBA00022989"/>
    </source>
</evidence>
<dbReference type="InterPro" id="IPR052017">
    <property type="entry name" value="TSUP"/>
</dbReference>
<organism evidence="9 10">
    <name type="scientific">Palleronia marisminoris</name>
    <dbReference type="NCBI Taxonomy" id="315423"/>
    <lineage>
        <taxon>Bacteria</taxon>
        <taxon>Pseudomonadati</taxon>
        <taxon>Pseudomonadota</taxon>
        <taxon>Alphaproteobacteria</taxon>
        <taxon>Rhodobacterales</taxon>
        <taxon>Roseobacteraceae</taxon>
        <taxon>Palleronia</taxon>
    </lineage>
</organism>
<proteinExistence type="inferred from homology"/>
<dbReference type="PANTHER" id="PTHR30269:SF37">
    <property type="entry name" value="MEMBRANE TRANSPORTER PROTEIN"/>
    <property type="match status" value="1"/>
</dbReference>
<dbReference type="OrthoDB" id="5195497at2"/>
<protein>
    <recommendedName>
        <fullName evidence="8">Probable membrane transporter protein</fullName>
    </recommendedName>
</protein>
<comment type="similarity">
    <text evidence="2 8">Belongs to the 4-toluene sulfonate uptake permease (TSUP) (TC 2.A.102) family.</text>
</comment>
<evidence type="ECO:0000256" key="4">
    <source>
        <dbReference type="ARBA" id="ARBA00022475"/>
    </source>
</evidence>
<evidence type="ECO:0000256" key="5">
    <source>
        <dbReference type="ARBA" id="ARBA00022692"/>
    </source>
</evidence>
<evidence type="ECO:0000256" key="2">
    <source>
        <dbReference type="ARBA" id="ARBA00009142"/>
    </source>
</evidence>
<evidence type="ECO:0000256" key="7">
    <source>
        <dbReference type="ARBA" id="ARBA00023136"/>
    </source>
</evidence>
<keyword evidence="3" id="KW-0813">Transport</keyword>
<keyword evidence="6 8" id="KW-1133">Transmembrane helix</keyword>
<gene>
    <name evidence="9" type="ORF">PAM7066_03312</name>
</gene>
<feature type="transmembrane region" description="Helical" evidence="8">
    <location>
        <begin position="195"/>
        <end position="215"/>
    </location>
</feature>
<keyword evidence="5 8" id="KW-0812">Transmembrane</keyword>
<evidence type="ECO:0000313" key="9">
    <source>
        <dbReference type="EMBL" id="SLN66056.1"/>
    </source>
</evidence>
<feature type="transmembrane region" description="Helical" evidence="8">
    <location>
        <begin position="135"/>
        <end position="158"/>
    </location>
</feature>
<evidence type="ECO:0000256" key="3">
    <source>
        <dbReference type="ARBA" id="ARBA00022448"/>
    </source>
</evidence>
<dbReference type="EMBL" id="FWFV01000012">
    <property type="protein sequence ID" value="SLN66056.1"/>
    <property type="molecule type" value="Genomic_DNA"/>
</dbReference>
<sequence>MTLWIAAFLALAAGGLIKGATGAGAPIVAVPVITLLTGDVSLAVSLLVFPNLIANAWQGWAYRREAVSPAFTLTFAAAGLIGAGVGTVLLAKLETHYLILLTALAVYAYVGFRLARPDWVMPARVGRLSVLPAGLAGGVLQGVIGVSAPVSIAFLNALNLSRPAFLGTISIFFFAMSLSQIPVQAVYGILTWPRAAISVLAVVPILGAMPLGTWLAQRISRETFERVILLLLVATATRLAWVFCSAAGG</sequence>
<name>A0A1Y5TL19_9RHOB</name>